<keyword evidence="3" id="KW-0808">Transferase</keyword>
<sequence length="326" mass="34334">MILDHAYEAITDDIFLRLGDLVPGSEVFLKLEGLNPAGSIKLKAAVSMVEDAEGAGEVLPGGRLIESSSGSLGIALALVATAKGYSFTCVTDPNTSPQSTALMRALGAEVVQVSHRDANGGFLGTRIAYIRERLAAEPDLVWLNQYANPANPRAHETHTATAILSEIARVDHLFVGAGTSGTLMGCLAHFRKHSPATKIIAVDSEGSVTFGHPAGPRHIPGLGTSRRPEICHPQAPDKIILVPEAEAVRTCRSFARRGIFVGGSTGSVLAAVARMAPDIPENSRVVALSPDLGDRYAQTVYNDDWVARTFGPEALSVGELVGQAGR</sequence>
<evidence type="ECO:0000313" key="7">
    <source>
        <dbReference type="Proteomes" id="UP001180551"/>
    </source>
</evidence>
<dbReference type="PANTHER" id="PTHR10314">
    <property type="entry name" value="CYSTATHIONINE BETA-SYNTHASE"/>
    <property type="match status" value="1"/>
</dbReference>
<gene>
    <name evidence="6" type="primary">sbnA</name>
    <name evidence="6" type="ORF">RM550_08820</name>
</gene>
<evidence type="ECO:0000313" key="6">
    <source>
        <dbReference type="EMBL" id="MDT0455842.1"/>
    </source>
</evidence>
<dbReference type="InterPro" id="IPR001926">
    <property type="entry name" value="TrpB-like_PALP"/>
</dbReference>
<dbReference type="EMBL" id="JAVRFE010000008">
    <property type="protein sequence ID" value="MDT0455842.1"/>
    <property type="molecule type" value="Genomic_DNA"/>
</dbReference>
<reference evidence="6" key="1">
    <citation type="submission" date="2024-05" db="EMBL/GenBank/DDBJ databases">
        <title>30 novel species of actinomycetes from the DSMZ collection.</title>
        <authorList>
            <person name="Nouioui I."/>
        </authorList>
    </citation>
    <scope>NUCLEOTIDE SEQUENCE</scope>
    <source>
        <strain evidence="6">DSM 41527</strain>
    </source>
</reference>
<dbReference type="NCBIfam" id="TIGR03945">
    <property type="entry name" value="PLP_SbnA_fam"/>
    <property type="match status" value="1"/>
</dbReference>
<proteinExistence type="predicted"/>
<dbReference type="InterPro" id="IPR036052">
    <property type="entry name" value="TrpB-like_PALP_sf"/>
</dbReference>
<keyword evidence="7" id="KW-1185">Reference proteome</keyword>
<dbReference type="Pfam" id="PF00291">
    <property type="entry name" value="PALP"/>
    <property type="match status" value="1"/>
</dbReference>
<keyword evidence="4" id="KW-0663">Pyridoxal phosphate</keyword>
<evidence type="ECO:0000256" key="1">
    <source>
        <dbReference type="ARBA" id="ARBA00001933"/>
    </source>
</evidence>
<organism evidence="6 7">
    <name type="scientific">Streptomyces mooreae</name>
    <dbReference type="NCBI Taxonomy" id="3075523"/>
    <lineage>
        <taxon>Bacteria</taxon>
        <taxon>Bacillati</taxon>
        <taxon>Actinomycetota</taxon>
        <taxon>Actinomycetes</taxon>
        <taxon>Kitasatosporales</taxon>
        <taxon>Streptomycetaceae</taxon>
        <taxon>Streptomyces</taxon>
    </lineage>
</organism>
<evidence type="ECO:0000256" key="4">
    <source>
        <dbReference type="ARBA" id="ARBA00022898"/>
    </source>
</evidence>
<comment type="caution">
    <text evidence="6">The sequence shown here is derived from an EMBL/GenBank/DDBJ whole genome shotgun (WGS) entry which is preliminary data.</text>
</comment>
<evidence type="ECO:0000256" key="2">
    <source>
        <dbReference type="ARBA" id="ARBA00011738"/>
    </source>
</evidence>
<dbReference type="SUPFAM" id="SSF53686">
    <property type="entry name" value="Tryptophan synthase beta subunit-like PLP-dependent enzymes"/>
    <property type="match status" value="1"/>
</dbReference>
<comment type="cofactor">
    <cofactor evidence="1">
        <name>pyridoxal 5'-phosphate</name>
        <dbReference type="ChEBI" id="CHEBI:597326"/>
    </cofactor>
</comment>
<name>A0ABU2T3Z7_9ACTN</name>
<dbReference type="Proteomes" id="UP001180551">
    <property type="component" value="Unassembled WGS sequence"/>
</dbReference>
<feature type="domain" description="Tryptophan synthase beta chain-like PALP" evidence="5">
    <location>
        <begin position="24"/>
        <end position="291"/>
    </location>
</feature>
<dbReference type="InterPro" id="IPR023927">
    <property type="entry name" value="SbnA"/>
</dbReference>
<comment type="subunit">
    <text evidence="2">Homodimer.</text>
</comment>
<protein>
    <submittedName>
        <fullName evidence="6">2,3-diaminopropionate biosynthesis protein SbnA</fullName>
    </submittedName>
</protein>
<accession>A0ABU2T3Z7</accession>
<dbReference type="CDD" id="cd01561">
    <property type="entry name" value="CBS_like"/>
    <property type="match status" value="1"/>
</dbReference>
<dbReference type="InterPro" id="IPR050214">
    <property type="entry name" value="Cys_Synth/Cystath_Beta-Synth"/>
</dbReference>
<evidence type="ECO:0000259" key="5">
    <source>
        <dbReference type="Pfam" id="PF00291"/>
    </source>
</evidence>
<dbReference type="Gene3D" id="3.40.50.1100">
    <property type="match status" value="2"/>
</dbReference>
<evidence type="ECO:0000256" key="3">
    <source>
        <dbReference type="ARBA" id="ARBA00022679"/>
    </source>
</evidence>
<dbReference type="RefSeq" id="WP_311623139.1">
    <property type="nucleotide sequence ID" value="NZ_JAVRFE010000008.1"/>
</dbReference>